<keyword evidence="6 11" id="KW-0256">Endoplasmic reticulum</keyword>
<evidence type="ECO:0000256" key="11">
    <source>
        <dbReference type="RuleBase" id="RU367078"/>
    </source>
</evidence>
<evidence type="ECO:0000313" key="13">
    <source>
        <dbReference type="EMBL" id="KAK2553263.1"/>
    </source>
</evidence>
<dbReference type="InterPro" id="IPR000326">
    <property type="entry name" value="PAP2/HPO"/>
</dbReference>
<evidence type="ECO:0000256" key="10">
    <source>
        <dbReference type="ARBA" id="ARBA00047349"/>
    </source>
</evidence>
<evidence type="ECO:0000256" key="6">
    <source>
        <dbReference type="ARBA" id="ARBA00022824"/>
    </source>
</evidence>
<dbReference type="Proteomes" id="UP001249851">
    <property type="component" value="Unassembled WGS sequence"/>
</dbReference>
<comment type="subcellular location">
    <subcellularLocation>
        <location evidence="1 11">Endoplasmic reticulum membrane</location>
        <topology evidence="1 11">Multi-pass membrane protein</topology>
    </subcellularLocation>
</comment>
<dbReference type="SUPFAM" id="SSF48317">
    <property type="entry name" value="Acid phosphatase/Vanadium-dependent haloperoxidase"/>
    <property type="match status" value="1"/>
</dbReference>
<evidence type="ECO:0000313" key="14">
    <source>
        <dbReference type="Proteomes" id="UP001249851"/>
    </source>
</evidence>
<dbReference type="CDD" id="cd03382">
    <property type="entry name" value="PAP2_dolichyldiphosphatase"/>
    <property type="match status" value="1"/>
</dbReference>
<feature type="domain" description="Phosphatidic acid phosphatase type 2/haloperoxidase" evidence="12">
    <location>
        <begin position="74"/>
        <end position="199"/>
    </location>
</feature>
<dbReference type="SMART" id="SM00014">
    <property type="entry name" value="acidPPc"/>
    <property type="match status" value="1"/>
</dbReference>
<comment type="similarity">
    <text evidence="3 11">Belongs to the dolichyldiphosphatase family.</text>
</comment>
<reference evidence="13" key="1">
    <citation type="journal article" date="2023" name="G3 (Bethesda)">
        <title>Whole genome assembly and annotation of the endangered Caribbean coral Acropora cervicornis.</title>
        <authorList>
            <person name="Selwyn J.D."/>
            <person name="Vollmer S.V."/>
        </authorList>
    </citation>
    <scope>NUCLEOTIDE SEQUENCE</scope>
    <source>
        <strain evidence="13">K2</strain>
    </source>
</reference>
<dbReference type="EMBL" id="JARQWQ010000079">
    <property type="protein sequence ID" value="KAK2553263.1"/>
    <property type="molecule type" value="Genomic_DNA"/>
</dbReference>
<dbReference type="GO" id="GO:0047874">
    <property type="term" value="F:dolichyldiphosphatase activity"/>
    <property type="evidence" value="ECO:0007669"/>
    <property type="project" value="UniProtKB-UniRule"/>
</dbReference>
<evidence type="ECO:0000256" key="9">
    <source>
        <dbReference type="ARBA" id="ARBA00024907"/>
    </source>
</evidence>
<dbReference type="InterPro" id="IPR036938">
    <property type="entry name" value="PAP2/HPO_sf"/>
</dbReference>
<comment type="pathway">
    <text evidence="2 11">Protein modification; protein glycosylation.</text>
</comment>
<keyword evidence="5 11" id="KW-0378">Hydrolase</keyword>
<dbReference type="PANTHER" id="PTHR11247:SF1">
    <property type="entry name" value="DOLICHYLDIPHOSPHATASE 1"/>
    <property type="match status" value="1"/>
</dbReference>
<dbReference type="GO" id="GO:0008610">
    <property type="term" value="P:lipid biosynthetic process"/>
    <property type="evidence" value="ECO:0007669"/>
    <property type="project" value="TreeGrafter"/>
</dbReference>
<dbReference type="Gene3D" id="1.20.144.10">
    <property type="entry name" value="Phosphatidic acid phosphatase type 2/haloperoxidase"/>
    <property type="match status" value="1"/>
</dbReference>
<feature type="transmembrane region" description="Helical" evidence="11">
    <location>
        <begin position="120"/>
        <end position="137"/>
    </location>
</feature>
<keyword evidence="14" id="KW-1185">Reference proteome</keyword>
<dbReference type="FunFam" id="1.20.144.10:FF:000003">
    <property type="entry name" value="Dolichyldiphosphatase 1"/>
    <property type="match status" value="1"/>
</dbReference>
<comment type="function">
    <text evidence="9 11">Required for efficient N-glycosylation. Necessary for maintaining optimal levels of dolichol-linked oligosaccharides. Hydrolyzes dolichyl pyrophosphate at a very high rate and dolichyl monophosphate at a much lower rate. Does not act on phosphatidate.</text>
</comment>
<evidence type="ECO:0000256" key="5">
    <source>
        <dbReference type="ARBA" id="ARBA00022801"/>
    </source>
</evidence>
<evidence type="ECO:0000256" key="8">
    <source>
        <dbReference type="ARBA" id="ARBA00023136"/>
    </source>
</evidence>
<evidence type="ECO:0000256" key="7">
    <source>
        <dbReference type="ARBA" id="ARBA00022989"/>
    </source>
</evidence>
<sequence>MAEKSFRRPCEDGKNYYLFDLAGDDVKWKTISLFHVEYPEGDIIGKILAWCSLLPMFIIIGFITLIIFRREIHTMTFCAGMLVNELVNMIVKHTLAQPRLCAGHVFPNSSHGMPSDHSQFMAFFAVYSVLFIYFRLLHFSQSTTVWEDLIDNLWRHMLAVGVVLAAISVGFSRIYLRYHTLHQVGYGFLLGCLLGVGWFIFTQTVLTPIFPTITTWPIFEYLMIRDSTLIPSVMWFEYTQSRTEMKKRQRRGSHNSYYKSHSS</sequence>
<keyword evidence="8 11" id="KW-0472">Membrane</keyword>
<comment type="catalytic activity">
    <reaction evidence="10 11">
        <text>a di-trans,poly-cis-dolichyl diphosphate + H2O = a di-trans,poly-cis-dolichyl phosphate + phosphate + H(+)</text>
        <dbReference type="Rhea" id="RHEA:14385"/>
        <dbReference type="Rhea" id="RHEA-COMP:19498"/>
        <dbReference type="Rhea" id="RHEA-COMP:19506"/>
        <dbReference type="ChEBI" id="CHEBI:15377"/>
        <dbReference type="ChEBI" id="CHEBI:15378"/>
        <dbReference type="ChEBI" id="CHEBI:43474"/>
        <dbReference type="ChEBI" id="CHEBI:57497"/>
        <dbReference type="ChEBI" id="CHEBI:57683"/>
        <dbReference type="EC" id="3.6.1.43"/>
    </reaction>
</comment>
<dbReference type="PANTHER" id="PTHR11247">
    <property type="entry name" value="PALMITOYL-PROTEIN THIOESTERASE/DOLICHYLDIPHOSPHATASE 1"/>
    <property type="match status" value="1"/>
</dbReference>
<dbReference type="AlphaFoldDB" id="A0AAD9UX67"/>
<dbReference type="GO" id="GO:0006487">
    <property type="term" value="P:protein N-linked glycosylation"/>
    <property type="evidence" value="ECO:0007669"/>
    <property type="project" value="UniProtKB-UniRule"/>
</dbReference>
<evidence type="ECO:0000256" key="3">
    <source>
        <dbReference type="ARBA" id="ARBA00005518"/>
    </source>
</evidence>
<gene>
    <name evidence="13" type="ORF">P5673_025465</name>
</gene>
<organism evidence="13 14">
    <name type="scientific">Acropora cervicornis</name>
    <name type="common">Staghorn coral</name>
    <dbReference type="NCBI Taxonomy" id="6130"/>
    <lineage>
        <taxon>Eukaryota</taxon>
        <taxon>Metazoa</taxon>
        <taxon>Cnidaria</taxon>
        <taxon>Anthozoa</taxon>
        <taxon>Hexacorallia</taxon>
        <taxon>Scleractinia</taxon>
        <taxon>Astrocoeniina</taxon>
        <taxon>Acroporidae</taxon>
        <taxon>Acropora</taxon>
    </lineage>
</organism>
<comment type="caution">
    <text evidence="13">The sequence shown here is derived from an EMBL/GenBank/DDBJ whole genome shotgun (WGS) entry which is preliminary data.</text>
</comment>
<name>A0AAD9UX67_ACRCE</name>
<evidence type="ECO:0000256" key="1">
    <source>
        <dbReference type="ARBA" id="ARBA00004477"/>
    </source>
</evidence>
<evidence type="ECO:0000256" key="2">
    <source>
        <dbReference type="ARBA" id="ARBA00004922"/>
    </source>
</evidence>
<evidence type="ECO:0000256" key="4">
    <source>
        <dbReference type="ARBA" id="ARBA00022692"/>
    </source>
</evidence>
<proteinExistence type="inferred from homology"/>
<keyword evidence="4 11" id="KW-0812">Transmembrane</keyword>
<accession>A0AAD9UX67</accession>
<feature type="transmembrane region" description="Helical" evidence="11">
    <location>
        <begin position="47"/>
        <end position="68"/>
    </location>
</feature>
<evidence type="ECO:0000259" key="12">
    <source>
        <dbReference type="SMART" id="SM00014"/>
    </source>
</evidence>
<dbReference type="Pfam" id="PF01569">
    <property type="entry name" value="PAP2"/>
    <property type="match status" value="1"/>
</dbReference>
<feature type="transmembrane region" description="Helical" evidence="11">
    <location>
        <begin position="188"/>
        <end position="206"/>
    </location>
</feature>
<reference evidence="13" key="2">
    <citation type="journal article" date="2023" name="Science">
        <title>Genomic signatures of disease resistance in endangered staghorn corals.</title>
        <authorList>
            <person name="Vollmer S.V."/>
            <person name="Selwyn J.D."/>
            <person name="Despard B.A."/>
            <person name="Roesel C.L."/>
        </authorList>
    </citation>
    <scope>NUCLEOTIDE SEQUENCE</scope>
    <source>
        <strain evidence="13">K2</strain>
    </source>
</reference>
<protein>
    <recommendedName>
        <fullName evidence="11">Dolichyldiphosphatase</fullName>
        <ecNumber evidence="11">3.6.1.43</ecNumber>
    </recommendedName>
</protein>
<dbReference type="InterPro" id="IPR039667">
    <property type="entry name" value="Dolichyldiphosphatase_PAP2"/>
</dbReference>
<keyword evidence="7 11" id="KW-1133">Transmembrane helix</keyword>
<dbReference type="EC" id="3.6.1.43" evidence="11"/>
<dbReference type="GO" id="GO:0005789">
    <property type="term" value="C:endoplasmic reticulum membrane"/>
    <property type="evidence" value="ECO:0007669"/>
    <property type="project" value="UniProtKB-SubCell"/>
</dbReference>
<feature type="transmembrane region" description="Helical" evidence="11">
    <location>
        <begin position="157"/>
        <end position="176"/>
    </location>
</feature>